<keyword evidence="3" id="KW-0813">Transport</keyword>
<evidence type="ECO:0000256" key="16">
    <source>
        <dbReference type="SAM" id="Phobius"/>
    </source>
</evidence>
<accession>A0A8S1DXJ2</accession>
<keyword evidence="11 16" id="KW-0472">Membrane</keyword>
<dbReference type="GO" id="GO:0008511">
    <property type="term" value="F:sodium:potassium:chloride symporter activity"/>
    <property type="evidence" value="ECO:0007669"/>
    <property type="project" value="TreeGrafter"/>
</dbReference>
<feature type="domain" description="SLC12A transporter C-terminal" evidence="18">
    <location>
        <begin position="670"/>
        <end position="954"/>
    </location>
</feature>
<keyword evidence="13" id="KW-0739">Sodium transport</keyword>
<proteinExistence type="inferred from homology"/>
<dbReference type="InterPro" id="IPR018491">
    <property type="entry name" value="SLC12_C"/>
</dbReference>
<keyword evidence="9" id="KW-0915">Sodium</keyword>
<evidence type="ECO:0000256" key="9">
    <source>
        <dbReference type="ARBA" id="ARBA00023053"/>
    </source>
</evidence>
<evidence type="ECO:0000256" key="8">
    <source>
        <dbReference type="ARBA" id="ARBA00022989"/>
    </source>
</evidence>
<keyword evidence="5 16" id="KW-0812">Transmembrane</keyword>
<reference evidence="19 20" key="1">
    <citation type="submission" date="2020-04" db="EMBL/GenBank/DDBJ databases">
        <authorList>
            <person name="Alioto T."/>
            <person name="Alioto T."/>
            <person name="Gomez Garrido J."/>
        </authorList>
    </citation>
    <scope>NUCLEOTIDE SEQUENCE [LARGE SCALE GENOMIC DNA]</scope>
</reference>
<gene>
    <name evidence="19" type="ORF">CLODIP_2_CD01671</name>
</gene>
<evidence type="ECO:0000256" key="15">
    <source>
        <dbReference type="SAM" id="MobiDB-lite"/>
    </source>
</evidence>
<evidence type="ECO:0000256" key="14">
    <source>
        <dbReference type="ARBA" id="ARBA00023214"/>
    </source>
</evidence>
<comment type="similarity">
    <text evidence="2">Belongs to the SLC12A transporter family.</text>
</comment>
<evidence type="ECO:0000256" key="12">
    <source>
        <dbReference type="ARBA" id="ARBA00023180"/>
    </source>
</evidence>
<feature type="region of interest" description="Disordered" evidence="15">
    <location>
        <begin position="852"/>
        <end position="872"/>
    </location>
</feature>
<evidence type="ECO:0000256" key="7">
    <source>
        <dbReference type="ARBA" id="ARBA00022958"/>
    </source>
</evidence>
<feature type="transmembrane region" description="Helical" evidence="16">
    <location>
        <begin position="240"/>
        <end position="264"/>
    </location>
</feature>
<keyword evidence="7" id="KW-0630">Potassium</keyword>
<evidence type="ECO:0000256" key="13">
    <source>
        <dbReference type="ARBA" id="ARBA00023201"/>
    </source>
</evidence>
<dbReference type="FunFam" id="1.20.1740.10:FF:000022">
    <property type="entry name" value="Bumetanide-sensitive na-k-cl cotransport protein"/>
    <property type="match status" value="1"/>
</dbReference>
<dbReference type="InterPro" id="IPR002443">
    <property type="entry name" value="SLC12A1/SLC12A2"/>
</dbReference>
<evidence type="ECO:0000313" key="19">
    <source>
        <dbReference type="EMBL" id="CAB3385408.1"/>
    </source>
</evidence>
<dbReference type="AlphaFoldDB" id="A0A8S1DXJ2"/>
<feature type="domain" description="Amino acid permease/ SLC12A" evidence="17">
    <location>
        <begin position="166"/>
        <end position="661"/>
    </location>
</feature>
<feature type="transmembrane region" description="Helical" evidence="16">
    <location>
        <begin position="370"/>
        <end position="392"/>
    </location>
</feature>
<evidence type="ECO:0000256" key="3">
    <source>
        <dbReference type="ARBA" id="ARBA00022448"/>
    </source>
</evidence>
<feature type="transmembrane region" description="Helical" evidence="16">
    <location>
        <begin position="550"/>
        <end position="567"/>
    </location>
</feature>
<feature type="transmembrane region" description="Helical" evidence="16">
    <location>
        <begin position="192"/>
        <end position="219"/>
    </location>
</feature>
<dbReference type="NCBIfam" id="TIGR00930">
    <property type="entry name" value="2a30"/>
    <property type="match status" value="1"/>
</dbReference>
<evidence type="ECO:0008006" key="21">
    <source>
        <dbReference type="Google" id="ProtNLM"/>
    </source>
</evidence>
<dbReference type="GO" id="GO:0055064">
    <property type="term" value="P:chloride ion homeostasis"/>
    <property type="evidence" value="ECO:0007669"/>
    <property type="project" value="TreeGrafter"/>
</dbReference>
<keyword evidence="10" id="KW-0406">Ion transport</keyword>
<dbReference type="GO" id="GO:1990573">
    <property type="term" value="P:potassium ion import across plasma membrane"/>
    <property type="evidence" value="ECO:0007669"/>
    <property type="project" value="TreeGrafter"/>
</dbReference>
<dbReference type="PANTHER" id="PTHR11827:SF48">
    <property type="entry name" value="GH09711P"/>
    <property type="match status" value="1"/>
</dbReference>
<dbReference type="GO" id="GO:0055078">
    <property type="term" value="P:sodium ion homeostasis"/>
    <property type="evidence" value="ECO:0007669"/>
    <property type="project" value="TreeGrafter"/>
</dbReference>
<feature type="transmembrane region" description="Helical" evidence="16">
    <location>
        <begin position="404"/>
        <end position="428"/>
    </location>
</feature>
<keyword evidence="14" id="KW-0868">Chloride</keyword>
<comment type="subcellular location">
    <subcellularLocation>
        <location evidence="1">Membrane</location>
        <topology evidence="1">Multi-pass membrane protein</topology>
    </subcellularLocation>
</comment>
<feature type="transmembrane region" description="Helical" evidence="16">
    <location>
        <begin position="523"/>
        <end position="544"/>
    </location>
</feature>
<feature type="transmembrane region" description="Helical" evidence="16">
    <location>
        <begin position="315"/>
        <end position="335"/>
    </location>
</feature>
<keyword evidence="4" id="KW-0633">Potassium transport</keyword>
<sequence length="955" mass="105067">MPLKGPRKLSGVPIELSEQSRFRVNRIDSVALGMHRDDKGLGSLPEDEVLDTTNGHANLAFDSGDEDDESRDALPPMPVTNSRRPSLQYQYTLAGSGTVYGGNLVQQTREALPRLDNYRDLASIAAGHRPTLDELRENAKFEKAVEQGEAQEEAQSGAVKFGWIQGVLVRCLLNIWGVMLFLRLSWVVAQAGIIEACVVVLLSATVTTLTALSMSAISTNGLVKGGGIYFMISRSLGPEFGAAVGLVFSMANAVGVALHTVGFAESMNDMLRSMDVKIIDNSTNDIRIVGTIAVTILLAICIIGMEWESKAQVGLLVILLFAIVDFLIGGFLGPLDDTEMAKGFVGLNATLFVNNLKPDFRVVDGKMHNFFSVFSIFFPSATGILAGANISGDLKDPSSNIPKGTLLAILLTTLSYLAFVVIAGAAVVRDASGNVMEIAGWQFANCTGRHCDWGLHNSFQVMELVSVFGPLIYAGCFAATLSSALACLVSAPKVFQALCKDKLYPYIEWFGKGYGKGGEAYRAYVLTFVIGVCFILIGDLNAIAPLISNFYLASYTLVNFCTFHASLTKPIGWRPTFKYYNTWLSLLATIICVSIMFLISWVTALITFIAVITLYLIVMYRKPDVNWGSTTQAQTYSAAMGQLQKLDSQQEHVKNYRPQILVFCGRPSARPTLVEYANLITKNLALLICGNIEKASYTHKARIGVVDRGNRWLRDHQKVKAFYTMVDGMEFEEGARALIQASGVGKMKPNILLMGYKSNWKNCNADDLKAYFTVLSVALDNHMGIAILRTRDLMDYTGVIAGEEEMDELMAAPKMQPSNDLLKAESGVSGMEMTPPATPENARVTSDIVVMSKDDKKKPKKRENEPDYKAIGGGDLPQEVINNLNQFTTKQKNGCIDVWWLYDDGGLTLLLPYIIKSRSNWENCRLRVFALANSKDDLEMEQIRWDILCFELRIF</sequence>
<dbReference type="Gene3D" id="1.20.1740.10">
    <property type="entry name" value="Amino acid/polyamine transporter I"/>
    <property type="match status" value="1"/>
</dbReference>
<protein>
    <recommendedName>
        <fullName evidence="21">Bumetanide-sensitive sodium-(Potassium)-chloride cotransporter</fullName>
    </recommendedName>
</protein>
<dbReference type="Pfam" id="PF03522">
    <property type="entry name" value="SLC12"/>
    <property type="match status" value="1"/>
</dbReference>
<keyword evidence="6" id="KW-0769">Symport</keyword>
<dbReference type="EMBL" id="CADEPI010000411">
    <property type="protein sequence ID" value="CAB3385408.1"/>
    <property type="molecule type" value="Genomic_DNA"/>
</dbReference>
<feature type="transmembrane region" description="Helical" evidence="16">
    <location>
        <begin position="579"/>
        <end position="598"/>
    </location>
</feature>
<keyword evidence="20" id="KW-1185">Reference proteome</keyword>
<evidence type="ECO:0000256" key="4">
    <source>
        <dbReference type="ARBA" id="ARBA00022538"/>
    </source>
</evidence>
<dbReference type="InterPro" id="IPR004841">
    <property type="entry name" value="AA-permease/SLC12A_dom"/>
</dbReference>
<feature type="transmembrane region" description="Helical" evidence="16">
    <location>
        <begin position="284"/>
        <end position="303"/>
    </location>
</feature>
<keyword evidence="8 16" id="KW-1133">Transmembrane helix</keyword>
<evidence type="ECO:0000259" key="18">
    <source>
        <dbReference type="Pfam" id="PF03522"/>
    </source>
</evidence>
<evidence type="ECO:0000256" key="10">
    <source>
        <dbReference type="ARBA" id="ARBA00023065"/>
    </source>
</evidence>
<feature type="transmembrane region" description="Helical" evidence="16">
    <location>
        <begin position="471"/>
        <end position="491"/>
    </location>
</feature>
<feature type="region of interest" description="Disordered" evidence="15">
    <location>
        <begin position="55"/>
        <end position="82"/>
    </location>
</feature>
<evidence type="ECO:0000256" key="5">
    <source>
        <dbReference type="ARBA" id="ARBA00022692"/>
    </source>
</evidence>
<dbReference type="PANTHER" id="PTHR11827">
    <property type="entry name" value="SOLUTE CARRIER FAMILY 12, CATION COTRANSPORTERS"/>
    <property type="match status" value="1"/>
</dbReference>
<evidence type="ECO:0000256" key="6">
    <source>
        <dbReference type="ARBA" id="ARBA00022847"/>
    </source>
</evidence>
<dbReference type="GO" id="GO:0016020">
    <property type="term" value="C:membrane"/>
    <property type="evidence" value="ECO:0007669"/>
    <property type="project" value="UniProtKB-SubCell"/>
</dbReference>
<evidence type="ECO:0000256" key="11">
    <source>
        <dbReference type="ARBA" id="ARBA00023136"/>
    </source>
</evidence>
<dbReference type="PRINTS" id="PR01207">
    <property type="entry name" value="NAKCLTRNSPRT"/>
</dbReference>
<dbReference type="InterPro" id="IPR004842">
    <property type="entry name" value="SLC12A_fam"/>
</dbReference>
<comment type="caution">
    <text evidence="19">The sequence shown here is derived from an EMBL/GenBank/DDBJ whole genome shotgun (WGS) entry which is preliminary data.</text>
</comment>
<keyword evidence="12" id="KW-0325">Glycoprotein</keyword>
<evidence type="ECO:0000259" key="17">
    <source>
        <dbReference type="Pfam" id="PF00324"/>
    </source>
</evidence>
<dbReference type="OrthoDB" id="2020542at2759"/>
<dbReference type="Pfam" id="PF00324">
    <property type="entry name" value="AA_permease"/>
    <property type="match status" value="1"/>
</dbReference>
<organism evidence="19 20">
    <name type="scientific">Cloeon dipterum</name>
    <dbReference type="NCBI Taxonomy" id="197152"/>
    <lineage>
        <taxon>Eukaryota</taxon>
        <taxon>Metazoa</taxon>
        <taxon>Ecdysozoa</taxon>
        <taxon>Arthropoda</taxon>
        <taxon>Hexapoda</taxon>
        <taxon>Insecta</taxon>
        <taxon>Pterygota</taxon>
        <taxon>Palaeoptera</taxon>
        <taxon>Ephemeroptera</taxon>
        <taxon>Pisciforma</taxon>
        <taxon>Baetidae</taxon>
        <taxon>Cloeon</taxon>
    </lineage>
</organism>
<dbReference type="GO" id="GO:0006884">
    <property type="term" value="P:cell volume homeostasis"/>
    <property type="evidence" value="ECO:0007669"/>
    <property type="project" value="TreeGrafter"/>
</dbReference>
<feature type="compositionally biased region" description="Basic and acidic residues" evidence="15">
    <location>
        <begin position="852"/>
        <end position="868"/>
    </location>
</feature>
<evidence type="ECO:0000256" key="1">
    <source>
        <dbReference type="ARBA" id="ARBA00004141"/>
    </source>
</evidence>
<dbReference type="GO" id="GO:0055075">
    <property type="term" value="P:potassium ion homeostasis"/>
    <property type="evidence" value="ECO:0007669"/>
    <property type="project" value="TreeGrafter"/>
</dbReference>
<name>A0A8S1DXJ2_9INSE</name>
<dbReference type="Proteomes" id="UP000494165">
    <property type="component" value="Unassembled WGS sequence"/>
</dbReference>
<evidence type="ECO:0000256" key="2">
    <source>
        <dbReference type="ARBA" id="ARBA00010593"/>
    </source>
</evidence>
<evidence type="ECO:0000313" key="20">
    <source>
        <dbReference type="Proteomes" id="UP000494165"/>
    </source>
</evidence>